<dbReference type="InterPro" id="IPR008271">
    <property type="entry name" value="Ser/Thr_kinase_AS"/>
</dbReference>
<evidence type="ECO:0000256" key="5">
    <source>
        <dbReference type="ARBA" id="ARBA00022741"/>
    </source>
</evidence>
<dbReference type="InterPro" id="IPR051681">
    <property type="entry name" value="Ser/Thr_Kinases-Pseudokinases"/>
</dbReference>
<dbReference type="SMART" id="SM00220">
    <property type="entry name" value="S_TKc"/>
    <property type="match status" value="1"/>
</dbReference>
<keyword evidence="5 10" id="KW-0547">Nucleotide-binding</keyword>
<evidence type="ECO:0000256" key="9">
    <source>
        <dbReference type="ARBA" id="ARBA00048679"/>
    </source>
</evidence>
<dbReference type="OrthoDB" id="339325at2759"/>
<evidence type="ECO:0000256" key="7">
    <source>
        <dbReference type="ARBA" id="ARBA00022840"/>
    </source>
</evidence>
<evidence type="ECO:0000256" key="10">
    <source>
        <dbReference type="PROSITE-ProRule" id="PRU10141"/>
    </source>
</evidence>
<keyword evidence="4" id="KW-0808">Transferase</keyword>
<accession>A0A7J0GKD9</accession>
<proteinExistence type="inferred from homology"/>
<evidence type="ECO:0000313" key="12">
    <source>
        <dbReference type="EMBL" id="GFZ11184.1"/>
    </source>
</evidence>
<keyword evidence="3" id="KW-0723">Serine/threonine-protein kinase</keyword>
<feature type="binding site" evidence="10">
    <location>
        <position position="325"/>
    </location>
    <ligand>
        <name>ATP</name>
        <dbReference type="ChEBI" id="CHEBI:30616"/>
    </ligand>
</feature>
<dbReference type="PROSITE" id="PS00107">
    <property type="entry name" value="PROTEIN_KINASE_ATP"/>
    <property type="match status" value="1"/>
</dbReference>
<dbReference type="Pfam" id="PF14381">
    <property type="entry name" value="EDR1_CTR1_ARMC3_pept"/>
    <property type="match status" value="1"/>
</dbReference>
<comment type="similarity">
    <text evidence="1">Belongs to the protein kinase superfamily. TKL Ser/Thr protein kinase family. RAF subfamily.</text>
</comment>
<evidence type="ECO:0000256" key="3">
    <source>
        <dbReference type="ARBA" id="ARBA00022527"/>
    </source>
</evidence>
<dbReference type="CDD" id="cd13999">
    <property type="entry name" value="STKc_MAP3K-like"/>
    <property type="match status" value="1"/>
</dbReference>
<evidence type="ECO:0000313" key="13">
    <source>
        <dbReference type="Proteomes" id="UP000585474"/>
    </source>
</evidence>
<dbReference type="PANTHER" id="PTHR44329">
    <property type="entry name" value="SERINE/THREONINE-PROTEIN KINASE TNNI3K-RELATED"/>
    <property type="match status" value="1"/>
</dbReference>
<dbReference type="Proteomes" id="UP000585474">
    <property type="component" value="Unassembled WGS sequence"/>
</dbReference>
<evidence type="ECO:0000256" key="8">
    <source>
        <dbReference type="ARBA" id="ARBA00047899"/>
    </source>
</evidence>
<evidence type="ECO:0000256" key="2">
    <source>
        <dbReference type="ARBA" id="ARBA00012513"/>
    </source>
</evidence>
<protein>
    <recommendedName>
        <fullName evidence="2">non-specific serine/threonine protein kinase</fullName>
        <ecNumber evidence="2">2.7.11.1</ecNumber>
    </recommendedName>
</protein>
<dbReference type="PROSITE" id="PS00108">
    <property type="entry name" value="PROTEIN_KINASE_ST"/>
    <property type="match status" value="1"/>
</dbReference>
<dbReference type="InterPro" id="IPR011009">
    <property type="entry name" value="Kinase-like_dom_sf"/>
</dbReference>
<gene>
    <name evidence="12" type="ORF">Acr_22g0005820</name>
</gene>
<dbReference type="Gene3D" id="3.30.200.20">
    <property type="entry name" value="Phosphorylase Kinase, domain 1"/>
    <property type="match status" value="1"/>
</dbReference>
<sequence length="538" mass="60881">MSNVHMVCNFCLLQLNGCMSYYDKVPDGFYLIHGMDPYLWTISTDLQESGRIPSFDLLKTVDPCDDSQIEVVLVDKSWDLGLKELQNRVLSLYSYGMTREDVVNHLAELVCNRMGGVASSVEDCFGNHWKECTGLLKDRLGSVVLPIGRLSVGCCVHRALLFKVLADVVNLPCRIAKGCKYCRRDFASSCLVRFDNDSDDREYIVDLIERPGSLSLPNSFQNGSSSVLVSSPLCHPRFRTVEHAESFRMLASLYFSDCQSFNITFDDASLESNHLATSNSSDDFLHNKEDLEIPWNEIVLEEEIGSGSFGTVHLAKWRGSDIAVKILKEQDFHTDSFTEFQKEVSIMKRLGYHPNVVLFMGAVTQPPNLSIVTEYLSRGSLYNLLQMRDTGVILDDRCRLNMACDVAKGMNYLHQLKPPIVHRDLKSPNLLVDNKYTVKLEWMAPEILRDEPSDEKSDVYSFGVILWELVTLQQPWRNLDPRQVVVAVGFKGKRLEIPSKVNPQVASLIEACWTKMVHCFLLFSSPSLPSDVNYTVLQ</sequence>
<keyword evidence="7 10" id="KW-0067">ATP-binding</keyword>
<dbReference type="Gene3D" id="1.10.510.10">
    <property type="entry name" value="Transferase(Phosphotransferase) domain 1"/>
    <property type="match status" value="2"/>
</dbReference>
<comment type="catalytic activity">
    <reaction evidence="9">
        <text>L-seryl-[protein] + ATP = O-phospho-L-seryl-[protein] + ADP + H(+)</text>
        <dbReference type="Rhea" id="RHEA:17989"/>
        <dbReference type="Rhea" id="RHEA-COMP:9863"/>
        <dbReference type="Rhea" id="RHEA-COMP:11604"/>
        <dbReference type="ChEBI" id="CHEBI:15378"/>
        <dbReference type="ChEBI" id="CHEBI:29999"/>
        <dbReference type="ChEBI" id="CHEBI:30616"/>
        <dbReference type="ChEBI" id="CHEBI:83421"/>
        <dbReference type="ChEBI" id="CHEBI:456216"/>
        <dbReference type="EC" id="2.7.11.1"/>
    </reaction>
</comment>
<dbReference type="InterPro" id="IPR001245">
    <property type="entry name" value="Ser-Thr/Tyr_kinase_cat_dom"/>
</dbReference>
<dbReference type="InterPro" id="IPR055164">
    <property type="entry name" value="EDR1/CTR1/ARMC3-like_pept-like"/>
</dbReference>
<evidence type="ECO:0000256" key="1">
    <source>
        <dbReference type="ARBA" id="ARBA00010507"/>
    </source>
</evidence>
<dbReference type="FunFam" id="3.30.200.20:FF:000060">
    <property type="entry name" value="Serine/threonine-protein kinase isoform 1"/>
    <property type="match status" value="1"/>
</dbReference>
<dbReference type="SUPFAM" id="SSF56112">
    <property type="entry name" value="Protein kinase-like (PK-like)"/>
    <property type="match status" value="1"/>
</dbReference>
<dbReference type="PROSITE" id="PS50011">
    <property type="entry name" value="PROTEIN_KINASE_DOM"/>
    <property type="match status" value="1"/>
</dbReference>
<dbReference type="GO" id="GO:0005524">
    <property type="term" value="F:ATP binding"/>
    <property type="evidence" value="ECO:0007669"/>
    <property type="project" value="UniProtKB-UniRule"/>
</dbReference>
<evidence type="ECO:0000256" key="4">
    <source>
        <dbReference type="ARBA" id="ARBA00022679"/>
    </source>
</evidence>
<feature type="domain" description="Protein kinase" evidence="11">
    <location>
        <begin position="298"/>
        <end position="538"/>
    </location>
</feature>
<dbReference type="InterPro" id="IPR017441">
    <property type="entry name" value="Protein_kinase_ATP_BS"/>
</dbReference>
<dbReference type="InterPro" id="IPR000719">
    <property type="entry name" value="Prot_kinase_dom"/>
</dbReference>
<evidence type="ECO:0000259" key="11">
    <source>
        <dbReference type="PROSITE" id="PS50011"/>
    </source>
</evidence>
<dbReference type="EMBL" id="BJWL01000022">
    <property type="protein sequence ID" value="GFZ11184.1"/>
    <property type="molecule type" value="Genomic_DNA"/>
</dbReference>
<dbReference type="AlphaFoldDB" id="A0A7J0GKD9"/>
<dbReference type="EC" id="2.7.11.1" evidence="2"/>
<comment type="catalytic activity">
    <reaction evidence="8">
        <text>L-threonyl-[protein] + ATP = O-phospho-L-threonyl-[protein] + ADP + H(+)</text>
        <dbReference type="Rhea" id="RHEA:46608"/>
        <dbReference type="Rhea" id="RHEA-COMP:11060"/>
        <dbReference type="Rhea" id="RHEA-COMP:11605"/>
        <dbReference type="ChEBI" id="CHEBI:15378"/>
        <dbReference type="ChEBI" id="CHEBI:30013"/>
        <dbReference type="ChEBI" id="CHEBI:30616"/>
        <dbReference type="ChEBI" id="CHEBI:61977"/>
        <dbReference type="ChEBI" id="CHEBI:456216"/>
        <dbReference type="EC" id="2.7.11.1"/>
    </reaction>
</comment>
<organism evidence="12 13">
    <name type="scientific">Actinidia rufa</name>
    <dbReference type="NCBI Taxonomy" id="165716"/>
    <lineage>
        <taxon>Eukaryota</taxon>
        <taxon>Viridiplantae</taxon>
        <taxon>Streptophyta</taxon>
        <taxon>Embryophyta</taxon>
        <taxon>Tracheophyta</taxon>
        <taxon>Spermatophyta</taxon>
        <taxon>Magnoliopsida</taxon>
        <taxon>eudicotyledons</taxon>
        <taxon>Gunneridae</taxon>
        <taxon>Pentapetalae</taxon>
        <taxon>asterids</taxon>
        <taxon>Ericales</taxon>
        <taxon>Actinidiaceae</taxon>
        <taxon>Actinidia</taxon>
    </lineage>
</organism>
<keyword evidence="13" id="KW-1185">Reference proteome</keyword>
<dbReference type="GO" id="GO:0004674">
    <property type="term" value="F:protein serine/threonine kinase activity"/>
    <property type="evidence" value="ECO:0007669"/>
    <property type="project" value="UniProtKB-KW"/>
</dbReference>
<keyword evidence="6 12" id="KW-0418">Kinase</keyword>
<dbReference type="PANTHER" id="PTHR44329:SF281">
    <property type="entry name" value="SERINE_THREONINE-PROTEIN KINASE CTR1"/>
    <property type="match status" value="1"/>
</dbReference>
<reference evidence="12 13" key="1">
    <citation type="submission" date="2019-07" db="EMBL/GenBank/DDBJ databases">
        <title>De Novo Assembly of kiwifruit Actinidia rufa.</title>
        <authorList>
            <person name="Sugita-Konishi S."/>
            <person name="Sato K."/>
            <person name="Mori E."/>
            <person name="Abe Y."/>
            <person name="Kisaki G."/>
            <person name="Hamano K."/>
            <person name="Suezawa K."/>
            <person name="Otani M."/>
            <person name="Fukuda T."/>
            <person name="Manabe T."/>
            <person name="Gomi K."/>
            <person name="Tabuchi M."/>
            <person name="Akimitsu K."/>
            <person name="Kataoka I."/>
        </authorList>
    </citation>
    <scope>NUCLEOTIDE SEQUENCE [LARGE SCALE GENOMIC DNA]</scope>
    <source>
        <strain evidence="13">cv. Fuchu</strain>
    </source>
</reference>
<evidence type="ECO:0000256" key="6">
    <source>
        <dbReference type="ARBA" id="ARBA00022777"/>
    </source>
</evidence>
<comment type="caution">
    <text evidence="12">The sequence shown here is derived from an EMBL/GenBank/DDBJ whole genome shotgun (WGS) entry which is preliminary data.</text>
</comment>
<name>A0A7J0GKD9_9ERIC</name>
<dbReference type="Pfam" id="PF07714">
    <property type="entry name" value="PK_Tyr_Ser-Thr"/>
    <property type="match status" value="1"/>
</dbReference>